<gene>
    <name evidence="7" type="ORF">VSDG_03569</name>
</gene>
<dbReference type="CDD" id="cd02979">
    <property type="entry name" value="PHOX_C"/>
    <property type="match status" value="1"/>
</dbReference>
<evidence type="ECO:0000256" key="4">
    <source>
        <dbReference type="ARBA" id="ARBA00023002"/>
    </source>
</evidence>
<comment type="caution">
    <text evidence="7">The sequence shown here is derived from an EMBL/GenBank/DDBJ whole genome shotgun (WGS) entry which is preliminary data.</text>
</comment>
<proteinExistence type="inferred from homology"/>
<evidence type="ECO:0000259" key="6">
    <source>
        <dbReference type="Pfam" id="PF07976"/>
    </source>
</evidence>
<comment type="similarity">
    <text evidence="1">Belongs to the PheA/TfdB FAD monooxygenase family.</text>
</comment>
<keyword evidence="4" id="KW-0560">Oxidoreductase</keyword>
<dbReference type="GO" id="GO:0016709">
    <property type="term" value="F:oxidoreductase activity, acting on paired donors, with incorporation or reduction of molecular oxygen, NAD(P)H as one donor, and incorporation of one atom of oxygen"/>
    <property type="evidence" value="ECO:0007669"/>
    <property type="project" value="UniProtKB-ARBA"/>
</dbReference>
<accession>A0A423WA66</accession>
<reference evidence="7 8" key="1">
    <citation type="submission" date="2015-09" db="EMBL/GenBank/DDBJ databases">
        <title>Host preference determinants of Valsa canker pathogens revealed by comparative genomics.</title>
        <authorList>
            <person name="Yin Z."/>
            <person name="Huang L."/>
        </authorList>
    </citation>
    <scope>NUCLEOTIDE SEQUENCE [LARGE SCALE GENOMIC DNA]</scope>
    <source>
        <strain evidence="7 8">YSFL</strain>
    </source>
</reference>
<keyword evidence="3" id="KW-0274">FAD</keyword>
<dbReference type="PANTHER" id="PTHR43004">
    <property type="entry name" value="TRK SYSTEM POTASSIUM UPTAKE PROTEIN"/>
    <property type="match status" value="1"/>
</dbReference>
<evidence type="ECO:0000259" key="5">
    <source>
        <dbReference type="Pfam" id="PF01494"/>
    </source>
</evidence>
<evidence type="ECO:0000256" key="1">
    <source>
        <dbReference type="ARBA" id="ARBA00007801"/>
    </source>
</evidence>
<dbReference type="STRING" id="252740.A0A423WA66"/>
<dbReference type="PANTHER" id="PTHR43004:SF10">
    <property type="entry name" value="2-MONOOXYGENASE, PUTATIVE (AFU_ORTHOLOGUE AFUA_6G11480)-RELATED"/>
    <property type="match status" value="1"/>
</dbReference>
<dbReference type="InterPro" id="IPR038220">
    <property type="entry name" value="PHOX_C_sf"/>
</dbReference>
<feature type="domain" description="FAD-binding" evidence="5">
    <location>
        <begin position="10"/>
        <end position="370"/>
    </location>
</feature>
<dbReference type="Pfam" id="PF07976">
    <property type="entry name" value="Phe_hydrox_dim"/>
    <property type="match status" value="1"/>
</dbReference>
<sequence>MDSAPIIHQTDALICGSGSAGLMAALWLSKYGVSFRVLERRDGPLVTGQADGVQCRTVEIFESFGLSDQLLRESYHVLELSFWAPDLGTALSGVEGGGIKRSHYAPDLEPGISHQPHVILNQARINGMVTDEMLRCGGPEIDYGYEVKHIEVDARKANDPEAYPVKATTVKDGVEQIFRAKYALGCDGAHSAVRKALGFNMLGDSTDAVWGVMDLYPRTTFPDIRKKAVIRSVGGNLIIIPREGDSLVRFYIELPPDTVASQVTLEDLHERAKLIFRPYEMEIPETKWWSAYAIGQRLAEKFHEQYRVFLTGDACHTHSPKAGQGMNVSLQDGYNIGWKLGAYLTGQASVALVETYVDERQKTAAELIEFDRYWSNIFKSKGSAQNGDSAAISWADHVRDQFINSGRYTAGQAYKYGRSIIVWPPATDVEAESKGKTELVVGMRFPSAQVVRYSDAKVFQLLSILRSDCRWRIVVFAGDVQQVPVRRSLEHVAGSIKSIVTSFTPEGKDLDSIIESLLVLKTKRTELELHQIPEVFKPVNGSYHIRSLHKVFADDASYNSGHGHAFDTLGVDPNTITVVVIRPDQCEHPKPYVLVIVYARWLTCADISLVVPGHEVESLGSFFKGFFEPRI</sequence>
<name>A0A423WA66_CYTCH</name>
<dbReference type="Pfam" id="PF01494">
    <property type="entry name" value="FAD_binding_3"/>
    <property type="match status" value="1"/>
</dbReference>
<feature type="domain" description="Phenol hydroxylase-like C-terminal dimerisation" evidence="6">
    <location>
        <begin position="415"/>
        <end position="585"/>
    </location>
</feature>
<dbReference type="SUPFAM" id="SSF51905">
    <property type="entry name" value="FAD/NAD(P)-binding domain"/>
    <property type="match status" value="1"/>
</dbReference>
<dbReference type="EMBL" id="LJZO01000009">
    <property type="protein sequence ID" value="ROW00218.1"/>
    <property type="molecule type" value="Genomic_DNA"/>
</dbReference>
<dbReference type="Gene3D" id="3.30.9.10">
    <property type="entry name" value="D-Amino Acid Oxidase, subunit A, domain 2"/>
    <property type="match status" value="1"/>
</dbReference>
<evidence type="ECO:0000256" key="2">
    <source>
        <dbReference type="ARBA" id="ARBA00022630"/>
    </source>
</evidence>
<evidence type="ECO:0008006" key="9">
    <source>
        <dbReference type="Google" id="ProtNLM"/>
    </source>
</evidence>
<dbReference type="OrthoDB" id="1716816at2759"/>
<dbReference type="GO" id="GO:0071949">
    <property type="term" value="F:FAD binding"/>
    <property type="evidence" value="ECO:0007669"/>
    <property type="project" value="InterPro"/>
</dbReference>
<evidence type="ECO:0000256" key="3">
    <source>
        <dbReference type="ARBA" id="ARBA00022827"/>
    </source>
</evidence>
<dbReference type="InterPro" id="IPR002938">
    <property type="entry name" value="FAD-bd"/>
</dbReference>
<dbReference type="InterPro" id="IPR036188">
    <property type="entry name" value="FAD/NAD-bd_sf"/>
</dbReference>
<evidence type="ECO:0000313" key="8">
    <source>
        <dbReference type="Proteomes" id="UP000284375"/>
    </source>
</evidence>
<organism evidence="7 8">
    <name type="scientific">Cytospora chrysosperma</name>
    <name type="common">Cytospora canker fungus</name>
    <name type="synonym">Sphaeria chrysosperma</name>
    <dbReference type="NCBI Taxonomy" id="252740"/>
    <lineage>
        <taxon>Eukaryota</taxon>
        <taxon>Fungi</taxon>
        <taxon>Dikarya</taxon>
        <taxon>Ascomycota</taxon>
        <taxon>Pezizomycotina</taxon>
        <taxon>Sordariomycetes</taxon>
        <taxon>Sordariomycetidae</taxon>
        <taxon>Diaporthales</taxon>
        <taxon>Cytosporaceae</taxon>
        <taxon>Cytospora</taxon>
    </lineage>
</organism>
<dbReference type="PRINTS" id="PR00420">
    <property type="entry name" value="RNGMNOXGNASE"/>
</dbReference>
<dbReference type="Gene3D" id="3.50.50.60">
    <property type="entry name" value="FAD/NAD(P)-binding domain"/>
    <property type="match status" value="1"/>
</dbReference>
<dbReference type="SUPFAM" id="SSF52833">
    <property type="entry name" value="Thioredoxin-like"/>
    <property type="match status" value="1"/>
</dbReference>
<keyword evidence="8" id="KW-1185">Reference proteome</keyword>
<dbReference type="Proteomes" id="UP000284375">
    <property type="component" value="Unassembled WGS sequence"/>
</dbReference>
<dbReference type="InterPro" id="IPR036249">
    <property type="entry name" value="Thioredoxin-like_sf"/>
</dbReference>
<dbReference type="InterPro" id="IPR012941">
    <property type="entry name" value="Phe_hydrox_C_dim_dom"/>
</dbReference>
<evidence type="ECO:0000313" key="7">
    <source>
        <dbReference type="EMBL" id="ROW00218.1"/>
    </source>
</evidence>
<keyword evidence="2" id="KW-0285">Flavoprotein</keyword>
<dbReference type="SUPFAM" id="SSF54373">
    <property type="entry name" value="FAD-linked reductases, C-terminal domain"/>
    <property type="match status" value="1"/>
</dbReference>
<dbReference type="Gene3D" id="3.40.30.20">
    <property type="match status" value="1"/>
</dbReference>
<dbReference type="AlphaFoldDB" id="A0A423WA66"/>
<protein>
    <recommendedName>
        <fullName evidence="9">FAD-binding domain-containing protein</fullName>
    </recommendedName>
</protein>
<dbReference type="InterPro" id="IPR050641">
    <property type="entry name" value="RIFMO-like"/>
</dbReference>